<dbReference type="InterPro" id="IPR004323">
    <property type="entry name" value="Ion_tolerance_CutA"/>
</dbReference>
<dbReference type="SUPFAM" id="SSF54913">
    <property type="entry name" value="GlnB-like"/>
    <property type="match status" value="1"/>
</dbReference>
<dbReference type="Gene3D" id="3.30.70.120">
    <property type="match status" value="1"/>
</dbReference>
<keyword evidence="3" id="KW-1185">Reference proteome</keyword>
<evidence type="ECO:0000256" key="1">
    <source>
        <dbReference type="ARBA" id="ARBA00010169"/>
    </source>
</evidence>
<dbReference type="PANTHER" id="PTHR23419:SF8">
    <property type="entry name" value="FI09726P"/>
    <property type="match status" value="1"/>
</dbReference>
<sequence length="108" mass="12123">MNNGELLVVTTTHDEEAKARALAADVVRARLAACAQVYRIQSVYWWDGEVQDAAEWRIDFKTRAELADTLAEFIGVRHEYDTPEVVAVPVVTGSAAYLEWVRAETAQR</sequence>
<accession>A0ABZ1UD47</accession>
<dbReference type="Pfam" id="PF03091">
    <property type="entry name" value="CutA1"/>
    <property type="match status" value="1"/>
</dbReference>
<dbReference type="InterPro" id="IPR015867">
    <property type="entry name" value="N-reg_PII/ATP_PRibTrfase_C"/>
</dbReference>
<evidence type="ECO:0000313" key="3">
    <source>
        <dbReference type="Proteomes" id="UP001432222"/>
    </source>
</evidence>
<dbReference type="InterPro" id="IPR011322">
    <property type="entry name" value="N-reg_PII-like_a/b"/>
</dbReference>
<gene>
    <name evidence="2" type="ORF">OHA16_29980</name>
</gene>
<protein>
    <submittedName>
        <fullName evidence="2">Divalent-cation tolerance protein CutA</fullName>
    </submittedName>
</protein>
<dbReference type="Proteomes" id="UP001432222">
    <property type="component" value="Chromosome"/>
</dbReference>
<comment type="similarity">
    <text evidence="1">Belongs to the CutA family.</text>
</comment>
<reference evidence="2" key="1">
    <citation type="submission" date="2022-10" db="EMBL/GenBank/DDBJ databases">
        <title>The complete genomes of actinobacterial strains from the NBC collection.</title>
        <authorList>
            <person name="Joergensen T.S."/>
            <person name="Alvarez Arevalo M."/>
            <person name="Sterndorff E.B."/>
            <person name="Faurdal D."/>
            <person name="Vuksanovic O."/>
            <person name="Mourched A.-S."/>
            <person name="Charusanti P."/>
            <person name="Shaw S."/>
            <person name="Blin K."/>
            <person name="Weber T."/>
        </authorList>
    </citation>
    <scope>NUCLEOTIDE SEQUENCE</scope>
    <source>
        <strain evidence="2">NBC_00222</strain>
    </source>
</reference>
<dbReference type="PANTHER" id="PTHR23419">
    <property type="entry name" value="DIVALENT CATION TOLERANCE CUTA-RELATED"/>
    <property type="match status" value="1"/>
</dbReference>
<name>A0ABZ1UD47_9ACTN</name>
<dbReference type="EMBL" id="CP108110">
    <property type="protein sequence ID" value="WUQ89001.1"/>
    <property type="molecule type" value="Genomic_DNA"/>
</dbReference>
<evidence type="ECO:0000313" key="2">
    <source>
        <dbReference type="EMBL" id="WUQ89001.1"/>
    </source>
</evidence>
<proteinExistence type="inferred from homology"/>
<organism evidence="2 3">
    <name type="scientific">Kitasatospora purpeofusca</name>
    <dbReference type="NCBI Taxonomy" id="67352"/>
    <lineage>
        <taxon>Bacteria</taxon>
        <taxon>Bacillati</taxon>
        <taxon>Actinomycetota</taxon>
        <taxon>Actinomycetes</taxon>
        <taxon>Kitasatosporales</taxon>
        <taxon>Streptomycetaceae</taxon>
        <taxon>Kitasatospora</taxon>
    </lineage>
</organism>